<evidence type="ECO:0000313" key="2">
    <source>
        <dbReference type="EMBL" id="HGQ18731.1"/>
    </source>
</evidence>
<feature type="transmembrane region" description="Helical" evidence="1">
    <location>
        <begin position="12"/>
        <end position="32"/>
    </location>
</feature>
<accession>A0A7J3JRU7</accession>
<protein>
    <recommendedName>
        <fullName evidence="3">Flagellar biosynthesis protein FlaG</fullName>
    </recommendedName>
</protein>
<name>A0A7J3JRU7_9CREN</name>
<dbReference type="NCBIfam" id="TIGR02537">
    <property type="entry name" value="arch_flag_Nterm"/>
    <property type="match status" value="1"/>
</dbReference>
<evidence type="ECO:0000256" key="1">
    <source>
        <dbReference type="SAM" id="Phobius"/>
    </source>
</evidence>
<keyword evidence="1" id="KW-0472">Membrane</keyword>
<dbReference type="InterPro" id="IPR013373">
    <property type="entry name" value="Flagellin/pilin_N_arc"/>
</dbReference>
<keyword evidence="1" id="KW-0812">Transmembrane</keyword>
<organism evidence="2">
    <name type="scientific">Ignisphaera aggregans</name>
    <dbReference type="NCBI Taxonomy" id="334771"/>
    <lineage>
        <taxon>Archaea</taxon>
        <taxon>Thermoproteota</taxon>
        <taxon>Thermoprotei</taxon>
        <taxon>Desulfurococcales</taxon>
        <taxon>Desulfurococcaceae</taxon>
        <taxon>Ignisphaera</taxon>
    </lineage>
</organism>
<comment type="caution">
    <text evidence="2">The sequence shown here is derived from an EMBL/GenBank/DDBJ whole genome shotgun (WGS) entry which is preliminary data.</text>
</comment>
<proteinExistence type="predicted"/>
<evidence type="ECO:0008006" key="3">
    <source>
        <dbReference type="Google" id="ProtNLM"/>
    </source>
</evidence>
<gene>
    <name evidence="2" type="ORF">ENU30_07160</name>
</gene>
<keyword evidence="1" id="KW-1133">Transmembrane helix</keyword>
<dbReference type="AlphaFoldDB" id="A0A7J3JRU7"/>
<dbReference type="EMBL" id="DTBZ01000133">
    <property type="protein sequence ID" value="HGQ18731.1"/>
    <property type="molecule type" value="Genomic_DNA"/>
</dbReference>
<sequence>MQGFSKGVSPIIATIILIIISVAAGALLWLWVSGYVSSSQMPSQAAWYERIKIDAVNVVSKNELNVYVRNLGNTAVKIASAYILTVDGVAIDSVTIEPSISIEPQKVKEVKLTIRNSSVYSPGYTYIVKVITSSGVEASYGFVWPALIE</sequence>
<reference evidence="2" key="1">
    <citation type="journal article" date="2020" name="mSystems">
        <title>Genome- and Community-Level Interaction Insights into Carbon Utilization and Element Cycling Functions of Hydrothermarchaeota in Hydrothermal Sediment.</title>
        <authorList>
            <person name="Zhou Z."/>
            <person name="Liu Y."/>
            <person name="Xu W."/>
            <person name="Pan J."/>
            <person name="Luo Z.H."/>
            <person name="Li M."/>
        </authorList>
    </citation>
    <scope>NUCLEOTIDE SEQUENCE [LARGE SCALE GENOMIC DNA]</scope>
    <source>
        <strain evidence="2">SpSt-657</strain>
    </source>
</reference>